<evidence type="ECO:0000313" key="1">
    <source>
        <dbReference type="EMBL" id="KAF9447694.1"/>
    </source>
</evidence>
<comment type="caution">
    <text evidence="1">The sequence shown here is derived from an EMBL/GenBank/DDBJ whole genome shotgun (WGS) entry which is preliminary data.</text>
</comment>
<organism evidence="1 2">
    <name type="scientific">Macrolepiota fuliginosa MF-IS2</name>
    <dbReference type="NCBI Taxonomy" id="1400762"/>
    <lineage>
        <taxon>Eukaryota</taxon>
        <taxon>Fungi</taxon>
        <taxon>Dikarya</taxon>
        <taxon>Basidiomycota</taxon>
        <taxon>Agaricomycotina</taxon>
        <taxon>Agaricomycetes</taxon>
        <taxon>Agaricomycetidae</taxon>
        <taxon>Agaricales</taxon>
        <taxon>Agaricineae</taxon>
        <taxon>Agaricaceae</taxon>
        <taxon>Macrolepiota</taxon>
    </lineage>
</organism>
<name>A0A9P5XAY5_9AGAR</name>
<proteinExistence type="predicted"/>
<dbReference type="Proteomes" id="UP000807342">
    <property type="component" value="Unassembled WGS sequence"/>
</dbReference>
<sequence length="188" mass="20406">MPSKFSSTARKHIQGTLSTLQYIWRIDIHDFQGVVVGQKESKFYYTASGLHSLWPDTLEDPHACGQHYPGTTQLRPNYMTLGPGGAMCGMRKHSKDSALPFQVVISTLGPSVQYQDKDGIYASVIAAKEKPHAAMWNGDIPLSQPTSFTALQSLDFASSKRSSKDHLAPARVPPSVVICGGDISTLGS</sequence>
<protein>
    <submittedName>
        <fullName evidence="1">Uncharacterized protein</fullName>
    </submittedName>
</protein>
<dbReference type="EMBL" id="MU151189">
    <property type="protein sequence ID" value="KAF9447694.1"/>
    <property type="molecule type" value="Genomic_DNA"/>
</dbReference>
<keyword evidence="2" id="KW-1185">Reference proteome</keyword>
<accession>A0A9P5XAY5</accession>
<gene>
    <name evidence="1" type="ORF">P691DRAFT_782024</name>
</gene>
<dbReference type="AlphaFoldDB" id="A0A9P5XAY5"/>
<evidence type="ECO:0000313" key="2">
    <source>
        <dbReference type="Proteomes" id="UP000807342"/>
    </source>
</evidence>
<reference evidence="1" key="1">
    <citation type="submission" date="2020-11" db="EMBL/GenBank/DDBJ databases">
        <authorList>
            <consortium name="DOE Joint Genome Institute"/>
            <person name="Ahrendt S."/>
            <person name="Riley R."/>
            <person name="Andreopoulos W."/>
            <person name="Labutti K."/>
            <person name="Pangilinan J."/>
            <person name="Ruiz-Duenas F.J."/>
            <person name="Barrasa J.M."/>
            <person name="Sanchez-Garcia M."/>
            <person name="Camarero S."/>
            <person name="Miyauchi S."/>
            <person name="Serrano A."/>
            <person name="Linde D."/>
            <person name="Babiker R."/>
            <person name="Drula E."/>
            <person name="Ayuso-Fernandez I."/>
            <person name="Pacheco R."/>
            <person name="Padilla G."/>
            <person name="Ferreira P."/>
            <person name="Barriuso J."/>
            <person name="Kellner H."/>
            <person name="Castanera R."/>
            <person name="Alfaro M."/>
            <person name="Ramirez L."/>
            <person name="Pisabarro A.G."/>
            <person name="Kuo A."/>
            <person name="Tritt A."/>
            <person name="Lipzen A."/>
            <person name="He G."/>
            <person name="Yan M."/>
            <person name="Ng V."/>
            <person name="Cullen D."/>
            <person name="Martin F."/>
            <person name="Rosso M.-N."/>
            <person name="Henrissat B."/>
            <person name="Hibbett D."/>
            <person name="Martinez A.T."/>
            <person name="Grigoriev I.V."/>
        </authorList>
    </citation>
    <scope>NUCLEOTIDE SEQUENCE</scope>
    <source>
        <strain evidence="1">MF-IS2</strain>
    </source>
</reference>